<organism evidence="7 9">
    <name type="scientific">Alkalithermobacter thermoalcaliphilus JW-YL-7 = DSM 7308</name>
    <dbReference type="NCBI Taxonomy" id="1121328"/>
    <lineage>
        <taxon>Bacteria</taxon>
        <taxon>Bacillati</taxon>
        <taxon>Bacillota</taxon>
        <taxon>Clostridia</taxon>
        <taxon>Peptostreptococcales</taxon>
        <taxon>Tepidibacteraceae</taxon>
        <taxon>Alkalithermobacter</taxon>
    </lineage>
</organism>
<dbReference type="Proteomes" id="UP000323392">
    <property type="component" value="Unassembled WGS sequence"/>
</dbReference>
<dbReference type="PATRIC" id="fig|1121328.3.peg.1598"/>
<feature type="transmembrane region" description="Helical" evidence="5">
    <location>
        <begin position="187"/>
        <end position="204"/>
    </location>
</feature>
<feature type="transmembrane region" description="Helical" evidence="5">
    <location>
        <begin position="347"/>
        <end position="367"/>
    </location>
</feature>
<dbReference type="GO" id="GO:0016020">
    <property type="term" value="C:membrane"/>
    <property type="evidence" value="ECO:0007669"/>
    <property type="project" value="UniProtKB-SubCell"/>
</dbReference>
<protein>
    <submittedName>
        <fullName evidence="8">O-antigen ligase</fullName>
    </submittedName>
</protein>
<dbReference type="STRING" id="1121328.JWYL7_1587"/>
<evidence type="ECO:0000313" key="9">
    <source>
        <dbReference type="Proteomes" id="UP000092605"/>
    </source>
</evidence>
<feature type="transmembrane region" description="Helical" evidence="5">
    <location>
        <begin position="210"/>
        <end position="242"/>
    </location>
</feature>
<feature type="transmembrane region" description="Helical" evidence="5">
    <location>
        <begin position="162"/>
        <end position="180"/>
    </location>
</feature>
<proteinExistence type="predicted"/>
<evidence type="ECO:0000313" key="7">
    <source>
        <dbReference type="EMBL" id="KXZ40512.1"/>
    </source>
</evidence>
<feature type="transmembrane region" description="Helical" evidence="5">
    <location>
        <begin position="12"/>
        <end position="34"/>
    </location>
</feature>
<dbReference type="Proteomes" id="UP000092605">
    <property type="component" value="Unassembled WGS sequence"/>
</dbReference>
<feature type="transmembrane region" description="Helical" evidence="5">
    <location>
        <begin position="79"/>
        <end position="97"/>
    </location>
</feature>
<dbReference type="Pfam" id="PF04932">
    <property type="entry name" value="Wzy_C"/>
    <property type="match status" value="1"/>
</dbReference>
<reference evidence="7 9" key="1">
    <citation type="submission" date="2016-02" db="EMBL/GenBank/DDBJ databases">
        <title>Draft genome sequence for Clostridium paradoxum JW-YL-7.</title>
        <authorList>
            <person name="Utturkar S.M."/>
            <person name="Lancaster A."/>
            <person name="Poole F.L."/>
            <person name="Adams M.W."/>
            <person name="Brown S.D."/>
        </authorList>
    </citation>
    <scope>NUCLEOTIDE SEQUENCE [LARGE SCALE GENOMIC DNA]</scope>
    <source>
        <strain evidence="7 9">JW-YL-7</strain>
    </source>
</reference>
<dbReference type="OrthoDB" id="9806320at2"/>
<comment type="subcellular location">
    <subcellularLocation>
        <location evidence="1">Membrane</location>
        <topology evidence="1">Multi-pass membrane protein</topology>
    </subcellularLocation>
</comment>
<gene>
    <name evidence="7" type="ORF">JWYL7_1587</name>
    <name evidence="8" type="ORF">SAMN05661008_00790</name>
</gene>
<dbReference type="PANTHER" id="PTHR37422">
    <property type="entry name" value="TEICHURONIC ACID BIOSYNTHESIS PROTEIN TUAE"/>
    <property type="match status" value="1"/>
</dbReference>
<evidence type="ECO:0000256" key="4">
    <source>
        <dbReference type="ARBA" id="ARBA00023136"/>
    </source>
</evidence>
<keyword evidence="10" id="KW-1185">Reference proteome</keyword>
<evidence type="ECO:0000256" key="3">
    <source>
        <dbReference type="ARBA" id="ARBA00022989"/>
    </source>
</evidence>
<dbReference type="AlphaFoldDB" id="A0A150FSD4"/>
<evidence type="ECO:0000313" key="8">
    <source>
        <dbReference type="EMBL" id="SHK72381.1"/>
    </source>
</evidence>
<dbReference type="EMBL" id="FRBG01000004">
    <property type="protein sequence ID" value="SHK72381.1"/>
    <property type="molecule type" value="Genomic_DNA"/>
</dbReference>
<keyword evidence="2 5" id="KW-0812">Transmembrane</keyword>
<evidence type="ECO:0000313" key="10">
    <source>
        <dbReference type="Proteomes" id="UP000323392"/>
    </source>
</evidence>
<dbReference type="InterPro" id="IPR051533">
    <property type="entry name" value="WaaL-like"/>
</dbReference>
<feature type="transmembrane region" description="Helical" evidence="5">
    <location>
        <begin position="109"/>
        <end position="127"/>
    </location>
</feature>
<name>A0A150FSD4_CLOPD</name>
<accession>A0A150FSD4</accession>
<keyword evidence="4 5" id="KW-0472">Membrane</keyword>
<reference evidence="8 10" key="2">
    <citation type="submission" date="2016-11" db="EMBL/GenBank/DDBJ databases">
        <authorList>
            <person name="Varghese N."/>
            <person name="Submissions S."/>
        </authorList>
    </citation>
    <scope>NUCLEOTIDE SEQUENCE [LARGE SCALE GENOMIC DNA]</scope>
    <source>
        <strain evidence="8 10">DSM 7308</strain>
    </source>
</reference>
<feature type="transmembrane region" description="Helical" evidence="5">
    <location>
        <begin position="310"/>
        <end position="335"/>
    </location>
</feature>
<dbReference type="InterPro" id="IPR007016">
    <property type="entry name" value="O-antigen_ligase-rel_domated"/>
</dbReference>
<sequence length="411" mass="46387">MSNNKINIHKIGILIAVFIAPFVSTSILTLLMILNLSCFIGKKIYDKDFNFEKTFLDKILLLFCISIIFSTAMSKNIISSLQVAVMYFCIIGFYFMCVNEIKTEKTLYLIVKVLVISALIVSLYGIYQKIAGVYTPESWVDKEMFSDIQTRVYSTFKNPNVLGEYLVLLIPVTVSLFWHYEKITYKIGVIVVALSMTLCLLYTYSRGAWLGLLLATLVFAVLINKRMLLIVGLMILILPFILPGSILNRFLSIGNISETSSSYRVLVWTSSLNMAKDYWISGIGMGIDTFTKVYPLYAAKGVYVLHAHNVYIQILIELGIVGLISFIGIIALFYKEMLNCINKKDKNLSKLIIGISSGVAGFLFQGFVDNIWYNHRVSFIFWVLLSLGVISQRLSNETLESVNNDKGNTCN</sequence>
<evidence type="ECO:0000256" key="1">
    <source>
        <dbReference type="ARBA" id="ARBA00004141"/>
    </source>
</evidence>
<dbReference type="PANTHER" id="PTHR37422:SF13">
    <property type="entry name" value="LIPOPOLYSACCHARIDE BIOSYNTHESIS PROTEIN PA4999-RELATED"/>
    <property type="match status" value="1"/>
</dbReference>
<dbReference type="RefSeq" id="WP_066071488.1">
    <property type="nucleotide sequence ID" value="NZ_FRBG01000004.1"/>
</dbReference>
<evidence type="ECO:0000256" key="2">
    <source>
        <dbReference type="ARBA" id="ARBA00022692"/>
    </source>
</evidence>
<feature type="domain" description="O-antigen ligase-related" evidence="6">
    <location>
        <begin position="192"/>
        <end position="327"/>
    </location>
</feature>
<keyword evidence="3 5" id="KW-1133">Transmembrane helix</keyword>
<comment type="caution">
    <text evidence="7">The sequence shown here is derived from an EMBL/GenBank/DDBJ whole genome shotgun (WGS) entry which is preliminary data.</text>
</comment>
<dbReference type="GO" id="GO:0016874">
    <property type="term" value="F:ligase activity"/>
    <property type="evidence" value="ECO:0007669"/>
    <property type="project" value="UniProtKB-KW"/>
</dbReference>
<dbReference type="EMBL" id="LSFY01000001">
    <property type="protein sequence ID" value="KXZ40512.1"/>
    <property type="molecule type" value="Genomic_DNA"/>
</dbReference>
<keyword evidence="8" id="KW-0436">Ligase</keyword>
<feature type="transmembrane region" description="Helical" evidence="5">
    <location>
        <begin position="373"/>
        <end position="390"/>
    </location>
</feature>
<evidence type="ECO:0000256" key="5">
    <source>
        <dbReference type="SAM" id="Phobius"/>
    </source>
</evidence>
<evidence type="ECO:0000259" key="6">
    <source>
        <dbReference type="Pfam" id="PF04932"/>
    </source>
</evidence>